<dbReference type="NCBIfam" id="TIGR02861">
    <property type="entry name" value="SASP_H"/>
    <property type="match status" value="1"/>
</dbReference>
<organism evidence="5 6">
    <name type="scientific">Clostridium tanneri</name>
    <dbReference type="NCBI Taxonomy" id="3037988"/>
    <lineage>
        <taxon>Bacteria</taxon>
        <taxon>Bacillati</taxon>
        <taxon>Bacillota</taxon>
        <taxon>Clostridia</taxon>
        <taxon>Eubacteriales</taxon>
        <taxon>Clostridiaceae</taxon>
        <taxon>Clostridium</taxon>
    </lineage>
</organism>
<evidence type="ECO:0000256" key="1">
    <source>
        <dbReference type="ARBA" id="ARBA00004288"/>
    </source>
</evidence>
<dbReference type="Pfam" id="PF08141">
    <property type="entry name" value="SspH"/>
    <property type="match status" value="1"/>
</dbReference>
<comment type="subcellular location">
    <subcellularLocation>
        <location evidence="1 4">Spore core</location>
    </subcellularLocation>
</comment>
<evidence type="ECO:0000313" key="6">
    <source>
        <dbReference type="Proteomes" id="UP001281656"/>
    </source>
</evidence>
<name>A0ABU4JTK2_9CLOT</name>
<reference evidence="5 6" key="1">
    <citation type="submission" date="2023-04" db="EMBL/GenBank/DDBJ databases">
        <title>Clostridium tannerae sp. nov., isolated from the fecal material of an alpaca.</title>
        <authorList>
            <person name="Miller S."/>
            <person name="Hendry M."/>
            <person name="King J."/>
            <person name="Sankaranarayanan K."/>
            <person name="Lawson P.A."/>
        </authorList>
    </citation>
    <scope>NUCLEOTIDE SEQUENCE [LARGE SCALE GENOMIC DNA]</scope>
    <source>
        <strain evidence="5 6">A1-XYC3</strain>
    </source>
</reference>
<keyword evidence="3 4" id="KW-0749">Sporulation</keyword>
<evidence type="ECO:0000256" key="2">
    <source>
        <dbReference type="ARBA" id="ARBA00006573"/>
    </source>
</evidence>
<sequence length="59" mass="6676">MDIERANEIVSSPDMANVTYDGAPVYIQNVNQGKKMAYIYPLNQPDKLQEVPVDSLVEY</sequence>
<evidence type="ECO:0000256" key="3">
    <source>
        <dbReference type="ARBA" id="ARBA00022969"/>
    </source>
</evidence>
<proteinExistence type="inferred from homology"/>
<evidence type="ECO:0000313" key="5">
    <source>
        <dbReference type="EMBL" id="MDW8801487.1"/>
    </source>
</evidence>
<comment type="similarity">
    <text evidence="2 4">Belongs to the SspH family.</text>
</comment>
<accession>A0ABU4JTK2</accession>
<comment type="caution">
    <text evidence="5">The sequence shown here is derived from an EMBL/GenBank/DDBJ whole genome shotgun (WGS) entry which is preliminary data.</text>
</comment>
<evidence type="ECO:0000256" key="4">
    <source>
        <dbReference type="HAMAP-Rule" id="MF_00667"/>
    </source>
</evidence>
<dbReference type="EMBL" id="JARUJP010000010">
    <property type="protein sequence ID" value="MDW8801487.1"/>
    <property type="molecule type" value="Genomic_DNA"/>
</dbReference>
<keyword evidence="6" id="KW-1185">Reference proteome</keyword>
<protein>
    <recommendedName>
        <fullName evidence="4">Small, acid-soluble spore protein H</fullName>
        <shortName evidence="4">SASP H</shortName>
    </recommendedName>
</protein>
<dbReference type="RefSeq" id="WP_261672656.1">
    <property type="nucleotide sequence ID" value="NZ_JARUJP010000010.1"/>
</dbReference>
<dbReference type="Proteomes" id="UP001281656">
    <property type="component" value="Unassembled WGS sequence"/>
</dbReference>
<dbReference type="HAMAP" id="MF_00667">
    <property type="entry name" value="SspH"/>
    <property type="match status" value="1"/>
</dbReference>
<dbReference type="InterPro" id="IPR012610">
    <property type="entry name" value="SASP_SspH"/>
</dbReference>
<gene>
    <name evidence="4" type="primary">sspH</name>
    <name evidence="5" type="ORF">P8V03_10015</name>
</gene>